<evidence type="ECO:0000256" key="6">
    <source>
        <dbReference type="ARBA" id="ARBA00022763"/>
    </source>
</evidence>
<keyword evidence="14" id="KW-1185">Reference proteome</keyword>
<proteinExistence type="inferred from homology"/>
<reference evidence="13" key="1">
    <citation type="submission" date="2021-01" db="EMBL/GenBank/DDBJ databases">
        <title>Whole genome shotgun sequence of Cellulomonas chitinilytica NBRC 110799.</title>
        <authorList>
            <person name="Komaki H."/>
            <person name="Tamura T."/>
        </authorList>
    </citation>
    <scope>NUCLEOTIDE SEQUENCE</scope>
    <source>
        <strain evidence="13">NBRC 110799</strain>
    </source>
</reference>
<evidence type="ECO:0000256" key="7">
    <source>
        <dbReference type="ARBA" id="ARBA00022801"/>
    </source>
</evidence>
<keyword evidence="4" id="KW-0235">DNA replication</keyword>
<comment type="similarity">
    <text evidence="2">Belongs to the Nudix hydrolase family.</text>
</comment>
<dbReference type="InterPro" id="IPR047127">
    <property type="entry name" value="MutT-like"/>
</dbReference>
<dbReference type="GO" id="GO:0035539">
    <property type="term" value="F:8-oxo-7,8-dihydrodeoxyguanosine triphosphate pyrophosphatase activity"/>
    <property type="evidence" value="ECO:0007669"/>
    <property type="project" value="UniProtKB-EC"/>
</dbReference>
<dbReference type="Pfam" id="PF00293">
    <property type="entry name" value="NUDIX"/>
    <property type="match status" value="1"/>
</dbReference>
<evidence type="ECO:0000256" key="11">
    <source>
        <dbReference type="ARBA" id="ARBA00038905"/>
    </source>
</evidence>
<organism evidence="13 14">
    <name type="scientific">Cellulomonas chitinilytica</name>
    <dbReference type="NCBI Taxonomy" id="398759"/>
    <lineage>
        <taxon>Bacteria</taxon>
        <taxon>Bacillati</taxon>
        <taxon>Actinomycetota</taxon>
        <taxon>Actinomycetes</taxon>
        <taxon>Micrococcales</taxon>
        <taxon>Cellulomonadaceae</taxon>
        <taxon>Cellulomonas</taxon>
    </lineage>
</organism>
<comment type="caution">
    <text evidence="13">The sequence shown here is derived from an EMBL/GenBank/DDBJ whole genome shotgun (WGS) entry which is preliminary data.</text>
</comment>
<dbReference type="PROSITE" id="PS51462">
    <property type="entry name" value="NUDIX"/>
    <property type="match status" value="1"/>
</dbReference>
<keyword evidence="6" id="KW-0227">DNA damage</keyword>
<sequence length="137" mass="15325">MTIHVVGALLVDGDRVLFGHRTPTRRWYPDVWDLPGGHVEPGESGWDALVREVDEELDVAVVAADDHWRVRVHLPGEDAVEIDVWRVTSWVGEPTNRCPDEHDELRWFTAAQAATADLAHPELLGLVRSALAPRPES</sequence>
<evidence type="ECO:0000256" key="4">
    <source>
        <dbReference type="ARBA" id="ARBA00022705"/>
    </source>
</evidence>
<dbReference type="GO" id="GO:0046872">
    <property type="term" value="F:metal ion binding"/>
    <property type="evidence" value="ECO:0007669"/>
    <property type="project" value="UniProtKB-KW"/>
</dbReference>
<dbReference type="Gene3D" id="3.90.79.10">
    <property type="entry name" value="Nucleoside Triphosphate Pyrophosphohydrolase"/>
    <property type="match status" value="1"/>
</dbReference>
<name>A0A919U341_9CELL</name>
<dbReference type="PANTHER" id="PTHR47707">
    <property type="entry name" value="8-OXO-DGTP DIPHOSPHATASE"/>
    <property type="match status" value="1"/>
</dbReference>
<evidence type="ECO:0000256" key="9">
    <source>
        <dbReference type="ARBA" id="ARBA00023204"/>
    </source>
</evidence>
<evidence type="ECO:0000256" key="5">
    <source>
        <dbReference type="ARBA" id="ARBA00022723"/>
    </source>
</evidence>
<dbReference type="AlphaFoldDB" id="A0A919U341"/>
<dbReference type="RefSeq" id="WP_203756089.1">
    <property type="nucleotide sequence ID" value="NZ_BONK01000009.1"/>
</dbReference>
<dbReference type="PROSITE" id="PS00893">
    <property type="entry name" value="NUDIX_BOX"/>
    <property type="match status" value="1"/>
</dbReference>
<feature type="domain" description="Nudix hydrolase" evidence="12">
    <location>
        <begin position="1"/>
        <end position="131"/>
    </location>
</feature>
<evidence type="ECO:0000256" key="1">
    <source>
        <dbReference type="ARBA" id="ARBA00001946"/>
    </source>
</evidence>
<protein>
    <recommendedName>
        <fullName evidence="11">8-oxo-dGTP diphosphatase</fullName>
        <ecNumber evidence="11">3.6.1.55</ecNumber>
    </recommendedName>
</protein>
<comment type="cofactor">
    <cofactor evidence="1">
        <name>Mg(2+)</name>
        <dbReference type="ChEBI" id="CHEBI:18420"/>
    </cofactor>
</comment>
<dbReference type="GO" id="GO:0006260">
    <property type="term" value="P:DNA replication"/>
    <property type="evidence" value="ECO:0007669"/>
    <property type="project" value="UniProtKB-KW"/>
</dbReference>
<keyword evidence="7" id="KW-0378">Hydrolase</keyword>
<dbReference type="EC" id="3.6.1.55" evidence="11"/>
<dbReference type="GO" id="GO:0044716">
    <property type="term" value="F:8-oxo-GDP phosphatase activity"/>
    <property type="evidence" value="ECO:0007669"/>
    <property type="project" value="TreeGrafter"/>
</dbReference>
<evidence type="ECO:0000313" key="13">
    <source>
        <dbReference type="EMBL" id="GIG22087.1"/>
    </source>
</evidence>
<dbReference type="InterPro" id="IPR000086">
    <property type="entry name" value="NUDIX_hydrolase_dom"/>
</dbReference>
<dbReference type="InterPro" id="IPR015797">
    <property type="entry name" value="NUDIX_hydrolase-like_dom_sf"/>
</dbReference>
<dbReference type="Proteomes" id="UP000632740">
    <property type="component" value="Unassembled WGS sequence"/>
</dbReference>
<evidence type="ECO:0000259" key="12">
    <source>
        <dbReference type="PROSITE" id="PS51462"/>
    </source>
</evidence>
<evidence type="ECO:0000256" key="8">
    <source>
        <dbReference type="ARBA" id="ARBA00022842"/>
    </source>
</evidence>
<accession>A0A919U341</accession>
<keyword evidence="9" id="KW-0234">DNA repair</keyword>
<dbReference type="EMBL" id="BONK01000009">
    <property type="protein sequence ID" value="GIG22087.1"/>
    <property type="molecule type" value="Genomic_DNA"/>
</dbReference>
<dbReference type="InterPro" id="IPR020084">
    <property type="entry name" value="NUDIX_hydrolase_CS"/>
</dbReference>
<dbReference type="PANTHER" id="PTHR47707:SF1">
    <property type="entry name" value="NUDIX HYDROLASE FAMILY PROTEIN"/>
    <property type="match status" value="1"/>
</dbReference>
<dbReference type="GO" id="GO:0006281">
    <property type="term" value="P:DNA repair"/>
    <property type="evidence" value="ECO:0007669"/>
    <property type="project" value="UniProtKB-KW"/>
</dbReference>
<gene>
    <name evidence="13" type="ORF">Cch01nite_28110</name>
</gene>
<evidence type="ECO:0000256" key="10">
    <source>
        <dbReference type="ARBA" id="ARBA00035861"/>
    </source>
</evidence>
<dbReference type="GO" id="GO:0044715">
    <property type="term" value="F:8-oxo-dGDP phosphatase activity"/>
    <property type="evidence" value="ECO:0007669"/>
    <property type="project" value="TreeGrafter"/>
</dbReference>
<evidence type="ECO:0000313" key="14">
    <source>
        <dbReference type="Proteomes" id="UP000632740"/>
    </source>
</evidence>
<evidence type="ECO:0000256" key="3">
    <source>
        <dbReference type="ARBA" id="ARBA00022457"/>
    </source>
</evidence>
<comment type="catalytic activity">
    <reaction evidence="10">
        <text>8-oxo-dGTP + H2O = 8-oxo-dGMP + diphosphate + H(+)</text>
        <dbReference type="Rhea" id="RHEA:31575"/>
        <dbReference type="ChEBI" id="CHEBI:15377"/>
        <dbReference type="ChEBI" id="CHEBI:15378"/>
        <dbReference type="ChEBI" id="CHEBI:33019"/>
        <dbReference type="ChEBI" id="CHEBI:63224"/>
        <dbReference type="ChEBI" id="CHEBI:77896"/>
        <dbReference type="EC" id="3.6.1.55"/>
    </reaction>
</comment>
<dbReference type="GO" id="GO:0008413">
    <property type="term" value="F:8-oxo-7,8-dihydroguanosine triphosphate pyrophosphatase activity"/>
    <property type="evidence" value="ECO:0007669"/>
    <property type="project" value="TreeGrafter"/>
</dbReference>
<evidence type="ECO:0000256" key="2">
    <source>
        <dbReference type="ARBA" id="ARBA00005582"/>
    </source>
</evidence>
<keyword evidence="5" id="KW-0479">Metal-binding</keyword>
<keyword evidence="8" id="KW-0460">Magnesium</keyword>
<dbReference type="SUPFAM" id="SSF55811">
    <property type="entry name" value="Nudix"/>
    <property type="match status" value="1"/>
</dbReference>
<keyword evidence="3" id="KW-0515">Mutator protein</keyword>